<dbReference type="InterPro" id="IPR052929">
    <property type="entry name" value="RNase_H-like_EbsB-rel"/>
</dbReference>
<dbReference type="Proteomes" id="UP000827721">
    <property type="component" value="Unassembled WGS sequence"/>
</dbReference>
<dbReference type="InterPro" id="IPR002156">
    <property type="entry name" value="RNaseH_domain"/>
</dbReference>
<comment type="caution">
    <text evidence="2">The sequence shown here is derived from an EMBL/GenBank/DDBJ whole genome shotgun (WGS) entry which is preliminary data.</text>
</comment>
<proteinExistence type="predicted"/>
<dbReference type="PANTHER" id="PTHR47074">
    <property type="entry name" value="BNAC02G40300D PROTEIN"/>
    <property type="match status" value="1"/>
</dbReference>
<dbReference type="Pfam" id="PF13456">
    <property type="entry name" value="RVT_3"/>
    <property type="match status" value="1"/>
</dbReference>
<accession>A0ABQ8I9X2</accession>
<feature type="domain" description="RNase H type-1" evidence="1">
    <location>
        <begin position="107"/>
        <end position="191"/>
    </location>
</feature>
<evidence type="ECO:0000259" key="1">
    <source>
        <dbReference type="Pfam" id="PF13456"/>
    </source>
</evidence>
<evidence type="ECO:0000313" key="3">
    <source>
        <dbReference type="Proteomes" id="UP000827721"/>
    </source>
</evidence>
<dbReference type="EMBL" id="JAFEMO010000003">
    <property type="protein sequence ID" value="KAH7573264.1"/>
    <property type="molecule type" value="Genomic_DNA"/>
</dbReference>
<reference evidence="2 3" key="1">
    <citation type="submission" date="2021-02" db="EMBL/GenBank/DDBJ databases">
        <title>Plant Genome Project.</title>
        <authorList>
            <person name="Zhang R.-G."/>
        </authorList>
    </citation>
    <scope>NUCLEOTIDE SEQUENCE [LARGE SCALE GENOMIC DNA]</scope>
    <source>
        <tissue evidence="2">Leaves</tissue>
    </source>
</reference>
<name>A0ABQ8I9X2_9ROSI</name>
<gene>
    <name evidence="2" type="ORF">JRO89_XS03G0103300</name>
</gene>
<organism evidence="2 3">
    <name type="scientific">Xanthoceras sorbifolium</name>
    <dbReference type="NCBI Taxonomy" id="99658"/>
    <lineage>
        <taxon>Eukaryota</taxon>
        <taxon>Viridiplantae</taxon>
        <taxon>Streptophyta</taxon>
        <taxon>Embryophyta</taxon>
        <taxon>Tracheophyta</taxon>
        <taxon>Spermatophyta</taxon>
        <taxon>Magnoliopsida</taxon>
        <taxon>eudicotyledons</taxon>
        <taxon>Gunneridae</taxon>
        <taxon>Pentapetalae</taxon>
        <taxon>rosids</taxon>
        <taxon>malvids</taxon>
        <taxon>Sapindales</taxon>
        <taxon>Sapindaceae</taxon>
        <taxon>Xanthoceroideae</taxon>
        <taxon>Xanthoceras</taxon>
    </lineage>
</organism>
<sequence>MTVSVNSAADRKKKGTEDEHFSIIEERKVVSGELENNCLDTTGVADLLVVNMEKLEGAVSNRPDVQIRCGEGQAEKIDLGLITLYLSLLKLNSDAAVRPSYEFIGLGRGCTIRNADGWVVAAFARALRYRVSAEVGEYLGLREGLGVAKQLGFFVALVEVDASTVVEGINLLKPSLSIAGFVINDIRALSSEVGIQKC</sequence>
<keyword evidence="3" id="KW-1185">Reference proteome</keyword>
<dbReference type="PANTHER" id="PTHR47074:SF11">
    <property type="entry name" value="REVERSE TRANSCRIPTASE-LIKE PROTEIN"/>
    <property type="match status" value="1"/>
</dbReference>
<evidence type="ECO:0000313" key="2">
    <source>
        <dbReference type="EMBL" id="KAH7573264.1"/>
    </source>
</evidence>
<protein>
    <recommendedName>
        <fullName evidence="1">RNase H type-1 domain-containing protein</fullName>
    </recommendedName>
</protein>